<proteinExistence type="predicted"/>
<dbReference type="InterPro" id="IPR051686">
    <property type="entry name" value="Lipoprotein_DolP"/>
</dbReference>
<dbReference type="RefSeq" id="WP_256583780.1">
    <property type="nucleotide sequence ID" value="NZ_FXAN01000060.1"/>
</dbReference>
<dbReference type="Gene3D" id="3.30.1340.30">
    <property type="match status" value="1"/>
</dbReference>
<evidence type="ECO:0000313" key="4">
    <source>
        <dbReference type="Proteomes" id="UP000198460"/>
    </source>
</evidence>
<accession>A0A238H5G6</accession>
<feature type="domain" description="BON" evidence="2">
    <location>
        <begin position="18"/>
        <end position="86"/>
    </location>
</feature>
<keyword evidence="3" id="KW-0449">Lipoprotein</keyword>
<dbReference type="Pfam" id="PF04972">
    <property type="entry name" value="BON"/>
    <property type="match status" value="1"/>
</dbReference>
<feature type="region of interest" description="Disordered" evidence="1">
    <location>
        <begin position="1"/>
        <end position="22"/>
    </location>
</feature>
<dbReference type="InterPro" id="IPR007055">
    <property type="entry name" value="BON_dom"/>
</dbReference>
<dbReference type="PANTHER" id="PTHR34606:SF15">
    <property type="entry name" value="BON DOMAIN-CONTAINING PROTEIN"/>
    <property type="match status" value="1"/>
</dbReference>
<organism evidence="3 4">
    <name type="scientific">Burkholderia singularis</name>
    <dbReference type="NCBI Taxonomy" id="1503053"/>
    <lineage>
        <taxon>Bacteria</taxon>
        <taxon>Pseudomonadati</taxon>
        <taxon>Pseudomonadota</taxon>
        <taxon>Betaproteobacteria</taxon>
        <taxon>Burkholderiales</taxon>
        <taxon>Burkholderiaceae</taxon>
        <taxon>Burkholderia</taxon>
        <taxon>pseudomallei group</taxon>
    </lineage>
</organism>
<dbReference type="PANTHER" id="PTHR34606">
    <property type="entry name" value="BON DOMAIN-CONTAINING PROTEIN"/>
    <property type="match status" value="1"/>
</dbReference>
<name>A0A238H5G6_9BURK</name>
<dbReference type="EMBL" id="FXAN01000060">
    <property type="protein sequence ID" value="SMG00641.1"/>
    <property type="molecule type" value="Genomic_DNA"/>
</dbReference>
<evidence type="ECO:0000259" key="2">
    <source>
        <dbReference type="PROSITE" id="PS50914"/>
    </source>
</evidence>
<evidence type="ECO:0000313" key="3">
    <source>
        <dbReference type="EMBL" id="SMG00641.1"/>
    </source>
</evidence>
<sequence>MASAPAVDVATRKQHQAEDRRLKRRVSAALARVRGLNSTRLIVRAHDGDVTLLGTTTDTSQIELAVQAAQRVDGVKRVQNAIRIGEPGL</sequence>
<protein>
    <submittedName>
        <fullName evidence="3">Predicted periplasmic or secreted lipoprotein</fullName>
    </submittedName>
</protein>
<reference evidence="3 4" key="1">
    <citation type="submission" date="2017-04" db="EMBL/GenBank/DDBJ databases">
        <authorList>
            <person name="Afonso C.L."/>
            <person name="Miller P.J."/>
            <person name="Scott M.A."/>
            <person name="Spackman E."/>
            <person name="Goraichik I."/>
            <person name="Dimitrov K.M."/>
            <person name="Suarez D.L."/>
            <person name="Swayne D.E."/>
        </authorList>
    </citation>
    <scope>NUCLEOTIDE SEQUENCE [LARGE SCALE GENOMIC DNA]</scope>
    <source>
        <strain evidence="3">LMG 28154</strain>
    </source>
</reference>
<dbReference type="Proteomes" id="UP000198460">
    <property type="component" value="Unassembled WGS sequence"/>
</dbReference>
<dbReference type="PROSITE" id="PS50914">
    <property type="entry name" value="BON"/>
    <property type="match status" value="1"/>
</dbReference>
<gene>
    <name evidence="3" type="ORF">BSIN_3774</name>
</gene>
<dbReference type="AlphaFoldDB" id="A0A238H5G6"/>
<evidence type="ECO:0000256" key="1">
    <source>
        <dbReference type="SAM" id="MobiDB-lite"/>
    </source>
</evidence>